<keyword evidence="4" id="KW-0479">Metal-binding</keyword>
<keyword evidence="5" id="KW-0378">Hydrolase</keyword>
<comment type="catalytic activity">
    <reaction evidence="1">
        <text>inosine + phosphate = alpha-D-ribose 1-phosphate + hypoxanthine</text>
        <dbReference type="Rhea" id="RHEA:27646"/>
        <dbReference type="ChEBI" id="CHEBI:17368"/>
        <dbReference type="ChEBI" id="CHEBI:17596"/>
        <dbReference type="ChEBI" id="CHEBI:43474"/>
        <dbReference type="ChEBI" id="CHEBI:57720"/>
        <dbReference type="EC" id="2.4.2.1"/>
    </reaction>
    <physiologicalReaction direction="left-to-right" evidence="1">
        <dbReference type="Rhea" id="RHEA:27647"/>
    </physiologicalReaction>
</comment>
<organism evidence="11 12">
    <name type="scientific">Martelella mediterranea</name>
    <dbReference type="NCBI Taxonomy" id="293089"/>
    <lineage>
        <taxon>Bacteria</taxon>
        <taxon>Pseudomonadati</taxon>
        <taxon>Pseudomonadota</taxon>
        <taxon>Alphaproteobacteria</taxon>
        <taxon>Hyphomicrobiales</taxon>
        <taxon>Aurantimonadaceae</taxon>
        <taxon>Martelella</taxon>
    </lineage>
</organism>
<evidence type="ECO:0000256" key="4">
    <source>
        <dbReference type="ARBA" id="ARBA00022723"/>
    </source>
</evidence>
<keyword evidence="6" id="KW-0862">Zinc</keyword>
<dbReference type="PANTHER" id="PTHR30616:SF2">
    <property type="entry name" value="PURINE NUCLEOSIDE PHOSPHORYLASE LACC1"/>
    <property type="match status" value="1"/>
</dbReference>
<dbReference type="OrthoDB" id="4279at2"/>
<evidence type="ECO:0000256" key="9">
    <source>
        <dbReference type="ARBA" id="ARBA00049893"/>
    </source>
</evidence>
<comment type="catalytic activity">
    <reaction evidence="9">
        <text>S-methyl-5'-thioadenosine + phosphate = 5-(methylsulfanyl)-alpha-D-ribose 1-phosphate + adenine</text>
        <dbReference type="Rhea" id="RHEA:11852"/>
        <dbReference type="ChEBI" id="CHEBI:16708"/>
        <dbReference type="ChEBI" id="CHEBI:17509"/>
        <dbReference type="ChEBI" id="CHEBI:43474"/>
        <dbReference type="ChEBI" id="CHEBI:58533"/>
        <dbReference type="EC" id="2.4.2.28"/>
    </reaction>
    <physiologicalReaction direction="left-to-right" evidence="9">
        <dbReference type="Rhea" id="RHEA:11853"/>
    </physiologicalReaction>
</comment>
<evidence type="ECO:0000256" key="6">
    <source>
        <dbReference type="ARBA" id="ARBA00022833"/>
    </source>
</evidence>
<dbReference type="SUPFAM" id="SSF64438">
    <property type="entry name" value="CNF1/YfiH-like putative cysteine hydrolases"/>
    <property type="match status" value="1"/>
</dbReference>
<evidence type="ECO:0000256" key="2">
    <source>
        <dbReference type="ARBA" id="ARBA00007353"/>
    </source>
</evidence>
<evidence type="ECO:0000256" key="3">
    <source>
        <dbReference type="ARBA" id="ARBA00022679"/>
    </source>
</evidence>
<evidence type="ECO:0000256" key="7">
    <source>
        <dbReference type="ARBA" id="ARBA00047989"/>
    </source>
</evidence>
<evidence type="ECO:0000256" key="10">
    <source>
        <dbReference type="RuleBase" id="RU361274"/>
    </source>
</evidence>
<dbReference type="InterPro" id="IPR003730">
    <property type="entry name" value="Cu_polyphenol_OxRdtase"/>
</dbReference>
<dbReference type="RefSeq" id="WP_132310580.1">
    <property type="nucleotide sequence ID" value="NZ_SMAR01000010.1"/>
</dbReference>
<comment type="catalytic activity">
    <reaction evidence="7">
        <text>adenosine + H2O + H(+) = inosine + NH4(+)</text>
        <dbReference type="Rhea" id="RHEA:24408"/>
        <dbReference type="ChEBI" id="CHEBI:15377"/>
        <dbReference type="ChEBI" id="CHEBI:15378"/>
        <dbReference type="ChEBI" id="CHEBI:16335"/>
        <dbReference type="ChEBI" id="CHEBI:17596"/>
        <dbReference type="ChEBI" id="CHEBI:28938"/>
        <dbReference type="EC" id="3.5.4.4"/>
    </reaction>
    <physiologicalReaction direction="left-to-right" evidence="7">
        <dbReference type="Rhea" id="RHEA:24409"/>
    </physiologicalReaction>
</comment>
<evidence type="ECO:0000313" key="12">
    <source>
        <dbReference type="Proteomes" id="UP000295097"/>
    </source>
</evidence>
<name>A0A4R3NSJ4_9HYPH</name>
<evidence type="ECO:0000256" key="8">
    <source>
        <dbReference type="ARBA" id="ARBA00048968"/>
    </source>
</evidence>
<dbReference type="EMBL" id="SMAR01000010">
    <property type="protein sequence ID" value="TCT40198.1"/>
    <property type="molecule type" value="Genomic_DNA"/>
</dbReference>
<evidence type="ECO:0000256" key="1">
    <source>
        <dbReference type="ARBA" id="ARBA00000553"/>
    </source>
</evidence>
<dbReference type="InterPro" id="IPR038371">
    <property type="entry name" value="Cu_polyphenol_OxRdtase_sf"/>
</dbReference>
<protein>
    <recommendedName>
        <fullName evidence="10">Purine nucleoside phosphorylase</fullName>
    </recommendedName>
</protein>
<dbReference type="GO" id="GO:0016787">
    <property type="term" value="F:hydrolase activity"/>
    <property type="evidence" value="ECO:0007669"/>
    <property type="project" value="UniProtKB-KW"/>
</dbReference>
<dbReference type="NCBIfam" id="TIGR00726">
    <property type="entry name" value="peptidoglycan editing factor PgeF"/>
    <property type="match status" value="1"/>
</dbReference>
<accession>A0A4R3NSJ4</accession>
<dbReference type="Proteomes" id="UP000295097">
    <property type="component" value="Unassembled WGS sequence"/>
</dbReference>
<gene>
    <name evidence="11" type="ORF">EDC90_101050</name>
</gene>
<dbReference type="Pfam" id="PF02578">
    <property type="entry name" value="Cu-oxidase_4"/>
    <property type="match status" value="1"/>
</dbReference>
<sequence>MLSNKHALKPVRSDLLTSACTDSPVRHGFFTRQGGVSRGIYESLNCGNGSDDIKAHIAENRRRVADWFGTKPEFLINLHQHHSADVITVDQPLTGERPKADALVTRTPGLVLGVLTADCGPVLFADAKNGVIGAAHAGWCGAFGGVLEATVEAMLKLGATRPTIKACLGPTISRHAYEVGPEFKERFCKTSPENDQFFKASETPDHAYFDLPAFIGTRLNEAGIEYEILDRCTYRNAADFFSFRRTTHCRESDYGRQISAIAM</sequence>
<dbReference type="Gene3D" id="3.60.140.10">
    <property type="entry name" value="CNF1/YfiH-like putative cysteine hydrolases"/>
    <property type="match status" value="1"/>
</dbReference>
<evidence type="ECO:0000313" key="11">
    <source>
        <dbReference type="EMBL" id="TCT40198.1"/>
    </source>
</evidence>
<keyword evidence="12" id="KW-1185">Reference proteome</keyword>
<keyword evidence="3" id="KW-0808">Transferase</keyword>
<dbReference type="InterPro" id="IPR011324">
    <property type="entry name" value="Cytotoxic_necrot_fac-like_cat"/>
</dbReference>
<reference evidence="11 12" key="1">
    <citation type="submission" date="2019-03" db="EMBL/GenBank/DDBJ databases">
        <title>Freshwater and sediment microbial communities from various areas in North America, analyzing microbe dynamics in response to fracking.</title>
        <authorList>
            <person name="Lamendella R."/>
        </authorList>
    </citation>
    <scope>NUCLEOTIDE SEQUENCE [LARGE SCALE GENOMIC DNA]</scope>
    <source>
        <strain evidence="11 12">175.2</strain>
    </source>
</reference>
<dbReference type="AlphaFoldDB" id="A0A4R3NSJ4"/>
<evidence type="ECO:0000256" key="5">
    <source>
        <dbReference type="ARBA" id="ARBA00022801"/>
    </source>
</evidence>
<dbReference type="GO" id="GO:0005507">
    <property type="term" value="F:copper ion binding"/>
    <property type="evidence" value="ECO:0007669"/>
    <property type="project" value="TreeGrafter"/>
</dbReference>
<dbReference type="PANTHER" id="PTHR30616">
    <property type="entry name" value="UNCHARACTERIZED PROTEIN YFIH"/>
    <property type="match status" value="1"/>
</dbReference>
<comment type="similarity">
    <text evidence="2 10">Belongs to the purine nucleoside phosphorylase YfiH/LACC1 family.</text>
</comment>
<dbReference type="CDD" id="cd16833">
    <property type="entry name" value="YfiH"/>
    <property type="match status" value="1"/>
</dbReference>
<proteinExistence type="inferred from homology"/>
<dbReference type="GO" id="GO:0017061">
    <property type="term" value="F:S-methyl-5-thioadenosine phosphorylase activity"/>
    <property type="evidence" value="ECO:0007669"/>
    <property type="project" value="UniProtKB-EC"/>
</dbReference>
<comment type="caution">
    <text evidence="11">The sequence shown here is derived from an EMBL/GenBank/DDBJ whole genome shotgun (WGS) entry which is preliminary data.</text>
</comment>
<comment type="catalytic activity">
    <reaction evidence="8">
        <text>adenosine + phosphate = alpha-D-ribose 1-phosphate + adenine</text>
        <dbReference type="Rhea" id="RHEA:27642"/>
        <dbReference type="ChEBI" id="CHEBI:16335"/>
        <dbReference type="ChEBI" id="CHEBI:16708"/>
        <dbReference type="ChEBI" id="CHEBI:43474"/>
        <dbReference type="ChEBI" id="CHEBI:57720"/>
        <dbReference type="EC" id="2.4.2.1"/>
    </reaction>
    <physiologicalReaction direction="left-to-right" evidence="8">
        <dbReference type="Rhea" id="RHEA:27643"/>
    </physiologicalReaction>
</comment>